<dbReference type="EMBL" id="CP015820">
    <property type="protein sequence ID" value="AQT42628.1"/>
    <property type="molecule type" value="Genomic_DNA"/>
</dbReference>
<evidence type="ECO:0000256" key="1">
    <source>
        <dbReference type="ARBA" id="ARBA00022598"/>
    </source>
</evidence>
<sequence>MDFSLSLLAQEHHYKLESYVSVDSTNRVALAQAHEGKDRLWVVAEEQTSGRARRGRQWNSPKGDLYSSLLLTRNINPMNAAQLGFVAGVSLADAVTAFLRKNGITEDVIRLKWPNDMLLKGAKASGILLELERMSENSYALVIGIGVNIIHPFRDAPYPTEALINMGIAVDSATIFKLLSEYWALNYDLFLSPEGPEIIRKKWLDYAAHLGEELTITGNNQTISGIFSGLDDKFNCIITNDRGDEITVSAGDVHFGNVASSSAGR</sequence>
<proteinExistence type="predicted"/>
<organism evidence="3 4">
    <name type="scientific">Bartonella apihabitans</name>
    <dbReference type="NCBI Taxonomy" id="2750929"/>
    <lineage>
        <taxon>Bacteria</taxon>
        <taxon>Pseudomonadati</taxon>
        <taxon>Pseudomonadota</taxon>
        <taxon>Alphaproteobacteria</taxon>
        <taxon>Hyphomicrobiales</taxon>
        <taxon>Bartonellaceae</taxon>
        <taxon>Bartonella</taxon>
    </lineage>
</organism>
<dbReference type="InterPro" id="IPR004143">
    <property type="entry name" value="BPL_LPL_catalytic"/>
</dbReference>
<accession>A0A1U9MBD3</accession>
<dbReference type="GO" id="GO:0004077">
    <property type="term" value="F:biotin--[biotin carboxyl-carrier protein] ligase activity"/>
    <property type="evidence" value="ECO:0007669"/>
    <property type="project" value="UniProtKB-EC"/>
</dbReference>
<name>A0A1U9MBD3_9HYPH</name>
<keyword evidence="4" id="KW-1185">Reference proteome</keyword>
<dbReference type="Gene3D" id="3.30.930.10">
    <property type="entry name" value="Bira Bifunctional Protein, Domain 2"/>
    <property type="match status" value="1"/>
</dbReference>
<dbReference type="CDD" id="cd16442">
    <property type="entry name" value="BPL"/>
    <property type="match status" value="1"/>
</dbReference>
<dbReference type="PROSITE" id="PS51733">
    <property type="entry name" value="BPL_LPL_CATALYTIC"/>
    <property type="match status" value="1"/>
</dbReference>
<dbReference type="GO" id="GO:0005737">
    <property type="term" value="C:cytoplasm"/>
    <property type="evidence" value="ECO:0007669"/>
    <property type="project" value="TreeGrafter"/>
</dbReference>
<evidence type="ECO:0000313" key="3">
    <source>
        <dbReference type="EMBL" id="AQT42628.1"/>
    </source>
</evidence>
<dbReference type="PANTHER" id="PTHR12835">
    <property type="entry name" value="BIOTIN PROTEIN LIGASE"/>
    <property type="match status" value="1"/>
</dbReference>
<dbReference type="AlphaFoldDB" id="A0A1U9MBD3"/>
<dbReference type="InterPro" id="IPR045864">
    <property type="entry name" value="aa-tRNA-synth_II/BPL/LPL"/>
</dbReference>
<dbReference type="Pfam" id="PF03099">
    <property type="entry name" value="BPL_LplA_LipB"/>
    <property type="match status" value="1"/>
</dbReference>
<dbReference type="InterPro" id="IPR004408">
    <property type="entry name" value="Biotin_CoA_COase_ligase"/>
</dbReference>
<dbReference type="KEGG" id="bapa:BBC0178_011510"/>
<dbReference type="OrthoDB" id="9807064at2"/>
<gene>
    <name evidence="3" type="ORF">BBC0178_011510</name>
</gene>
<dbReference type="Proteomes" id="UP000189660">
    <property type="component" value="Chromosome"/>
</dbReference>
<dbReference type="SUPFAM" id="SSF55681">
    <property type="entry name" value="Class II aaRS and biotin synthetases"/>
    <property type="match status" value="1"/>
</dbReference>
<feature type="domain" description="BPL/LPL catalytic" evidence="2">
    <location>
        <begin position="1"/>
        <end position="191"/>
    </location>
</feature>
<dbReference type="NCBIfam" id="TIGR00121">
    <property type="entry name" value="birA_ligase"/>
    <property type="match status" value="1"/>
</dbReference>
<reference evidence="3 4" key="1">
    <citation type="submission" date="2016-11" db="EMBL/GenBank/DDBJ databases">
        <title>Comparative genomics of Bartonella apis.</title>
        <authorList>
            <person name="Engel P."/>
        </authorList>
    </citation>
    <scope>NUCLEOTIDE SEQUENCE [LARGE SCALE GENOMIC DNA]</scope>
    <source>
        <strain evidence="3 4">BBC0178</strain>
    </source>
</reference>
<evidence type="ECO:0000313" key="4">
    <source>
        <dbReference type="Proteomes" id="UP000189660"/>
    </source>
</evidence>
<keyword evidence="1 3" id="KW-0436">Ligase</keyword>
<protein>
    <submittedName>
        <fullName evidence="3">BirA family transcriptional regulator</fullName>
        <ecNumber evidence="3">6.3.4.15</ecNumber>
    </submittedName>
</protein>
<evidence type="ECO:0000259" key="2">
    <source>
        <dbReference type="PROSITE" id="PS51733"/>
    </source>
</evidence>
<dbReference type="PANTHER" id="PTHR12835:SF5">
    <property type="entry name" value="BIOTIN--PROTEIN LIGASE"/>
    <property type="match status" value="1"/>
</dbReference>
<dbReference type="EC" id="6.3.4.15" evidence="3"/>